<dbReference type="Gene3D" id="3.40.50.150">
    <property type="entry name" value="Vaccinia Virus protein VP39"/>
    <property type="match status" value="1"/>
</dbReference>
<gene>
    <name evidence="6" type="ORF">HNQ36_001091</name>
</gene>
<keyword evidence="1 6" id="KW-0489">Methyltransferase</keyword>
<dbReference type="Pfam" id="PF01555">
    <property type="entry name" value="N6_N4_Mtase"/>
    <property type="match status" value="1"/>
</dbReference>
<proteinExistence type="inferred from homology"/>
<comment type="catalytic activity">
    <reaction evidence="3">
        <text>a 2'-deoxyadenosine in DNA + S-adenosyl-L-methionine = an N(6)-methyl-2'-deoxyadenosine in DNA + S-adenosyl-L-homocysteine + H(+)</text>
        <dbReference type="Rhea" id="RHEA:15197"/>
        <dbReference type="Rhea" id="RHEA-COMP:12418"/>
        <dbReference type="Rhea" id="RHEA-COMP:12419"/>
        <dbReference type="ChEBI" id="CHEBI:15378"/>
        <dbReference type="ChEBI" id="CHEBI:57856"/>
        <dbReference type="ChEBI" id="CHEBI:59789"/>
        <dbReference type="ChEBI" id="CHEBI:90615"/>
        <dbReference type="ChEBI" id="CHEBI:90616"/>
        <dbReference type="EC" id="2.1.1.72"/>
    </reaction>
</comment>
<evidence type="ECO:0000313" key="6">
    <source>
        <dbReference type="EMBL" id="MBB5051137.1"/>
    </source>
</evidence>
<dbReference type="InterPro" id="IPR002941">
    <property type="entry name" value="DNA_methylase_N4/N6"/>
</dbReference>
<dbReference type="GO" id="GO:0003677">
    <property type="term" value="F:DNA binding"/>
    <property type="evidence" value="ECO:0007669"/>
    <property type="project" value="InterPro"/>
</dbReference>
<dbReference type="GO" id="GO:0008170">
    <property type="term" value="F:N-methyltransferase activity"/>
    <property type="evidence" value="ECO:0007669"/>
    <property type="project" value="InterPro"/>
</dbReference>
<dbReference type="GO" id="GO:0032259">
    <property type="term" value="P:methylation"/>
    <property type="evidence" value="ECO:0007669"/>
    <property type="project" value="UniProtKB-KW"/>
</dbReference>
<evidence type="ECO:0000256" key="3">
    <source>
        <dbReference type="ARBA" id="ARBA00047942"/>
    </source>
</evidence>
<dbReference type="RefSeq" id="WP_347339945.1">
    <property type="nucleotide sequence ID" value="NZ_JACHIJ010000002.1"/>
</dbReference>
<protein>
    <recommendedName>
        <fullName evidence="4">Methyltransferase</fullName>
        <ecNumber evidence="4">2.1.1.-</ecNumber>
    </recommendedName>
</protein>
<name>A0A840MY73_9BRAD</name>
<feature type="domain" description="DNA methylase N-4/N-6" evidence="5">
    <location>
        <begin position="57"/>
        <end position="245"/>
    </location>
</feature>
<dbReference type="PRINTS" id="PR00508">
    <property type="entry name" value="S21N4MTFRASE"/>
</dbReference>
<dbReference type="EC" id="2.1.1.-" evidence="4"/>
<evidence type="ECO:0000259" key="5">
    <source>
        <dbReference type="Pfam" id="PF01555"/>
    </source>
</evidence>
<evidence type="ECO:0000256" key="4">
    <source>
        <dbReference type="RuleBase" id="RU362026"/>
    </source>
</evidence>
<dbReference type="EMBL" id="JACHIJ010000002">
    <property type="protein sequence ID" value="MBB5051137.1"/>
    <property type="molecule type" value="Genomic_DNA"/>
</dbReference>
<evidence type="ECO:0000313" key="7">
    <source>
        <dbReference type="Proteomes" id="UP000521227"/>
    </source>
</evidence>
<dbReference type="GO" id="GO:0009007">
    <property type="term" value="F:site-specific DNA-methyltransferase (adenine-specific) activity"/>
    <property type="evidence" value="ECO:0007669"/>
    <property type="project" value="UniProtKB-EC"/>
</dbReference>
<organism evidence="6 7">
    <name type="scientific">Afipia massiliensis</name>
    <dbReference type="NCBI Taxonomy" id="211460"/>
    <lineage>
        <taxon>Bacteria</taxon>
        <taxon>Pseudomonadati</taxon>
        <taxon>Pseudomonadota</taxon>
        <taxon>Alphaproteobacteria</taxon>
        <taxon>Hyphomicrobiales</taxon>
        <taxon>Nitrobacteraceae</taxon>
        <taxon>Afipia</taxon>
    </lineage>
</organism>
<comment type="similarity">
    <text evidence="4">Belongs to the N(4)/N(6)-methyltransferase family.</text>
</comment>
<evidence type="ECO:0000256" key="2">
    <source>
        <dbReference type="ARBA" id="ARBA00022679"/>
    </source>
</evidence>
<evidence type="ECO:0000256" key="1">
    <source>
        <dbReference type="ARBA" id="ARBA00022603"/>
    </source>
</evidence>
<reference evidence="6 7" key="1">
    <citation type="submission" date="2020-08" db="EMBL/GenBank/DDBJ databases">
        <title>Genomic Encyclopedia of Type Strains, Phase IV (KMG-IV): sequencing the most valuable type-strain genomes for metagenomic binning, comparative biology and taxonomic classification.</title>
        <authorList>
            <person name="Goeker M."/>
        </authorList>
    </citation>
    <scope>NUCLEOTIDE SEQUENCE [LARGE SCALE GENOMIC DNA]</scope>
    <source>
        <strain evidence="6 7">DSM 17498</strain>
    </source>
</reference>
<accession>A0A840MY73</accession>
<dbReference type="SUPFAM" id="SSF53335">
    <property type="entry name" value="S-adenosyl-L-methionine-dependent methyltransferases"/>
    <property type="match status" value="1"/>
</dbReference>
<keyword evidence="2" id="KW-0808">Transferase</keyword>
<dbReference type="Proteomes" id="UP000521227">
    <property type="component" value="Unassembled WGS sequence"/>
</dbReference>
<dbReference type="InterPro" id="IPR001091">
    <property type="entry name" value="RM_Methyltransferase"/>
</dbReference>
<dbReference type="AlphaFoldDB" id="A0A840MY73"/>
<comment type="caution">
    <text evidence="6">The sequence shown here is derived from an EMBL/GenBank/DDBJ whole genome shotgun (WGS) entry which is preliminary data.</text>
</comment>
<dbReference type="InterPro" id="IPR029063">
    <property type="entry name" value="SAM-dependent_MTases_sf"/>
</dbReference>
<sequence>MSQIMHQSESPAFVPPAKFVRVVNGDIWHLGKHRLACGDATDPELVRRLLGRTKPRLMVTDPPYGVEYDPSWRRKLGDNAARAVGTVLNDDRVDWREAWKLFPGDVVYCWHSGKHGSSVEESLAAAEFRVRAQIIWDKGRLIISRGHYHWRHEACWYAVRKLKTANWKGDRKQVTVWQIPHRRSATGHGTQKPIDCMRRPMLNHTLQGDAVYDPFVGSGTSIIAAETIGRICFAIELSPEYVGLAIARWEQHTGRKAVLNSRCA</sequence>